<proteinExistence type="predicted"/>
<keyword evidence="3" id="KW-1133">Transmembrane helix</keyword>
<evidence type="ECO:0000313" key="6">
    <source>
        <dbReference type="EMBL" id="NGO51084.1"/>
    </source>
</evidence>
<evidence type="ECO:0000259" key="5">
    <source>
        <dbReference type="Pfam" id="PF25963"/>
    </source>
</evidence>
<protein>
    <submittedName>
        <fullName evidence="6">HlyD family secretion protein</fullName>
    </submittedName>
</protein>
<dbReference type="InterPro" id="IPR058625">
    <property type="entry name" value="MdtA-like_BSH"/>
</dbReference>
<evidence type="ECO:0000259" key="4">
    <source>
        <dbReference type="Pfam" id="PF25917"/>
    </source>
</evidence>
<dbReference type="AlphaFoldDB" id="A0A6G4W942"/>
<dbReference type="RefSeq" id="WP_165025666.1">
    <property type="nucleotide sequence ID" value="NZ_JAAKZF010000006.1"/>
</dbReference>
<keyword evidence="3" id="KW-0812">Transmembrane</keyword>
<dbReference type="Proteomes" id="UP001642900">
    <property type="component" value="Unassembled WGS sequence"/>
</dbReference>
<dbReference type="Pfam" id="PF25963">
    <property type="entry name" value="Beta-barrel_AAEA"/>
    <property type="match status" value="1"/>
</dbReference>
<evidence type="ECO:0000256" key="3">
    <source>
        <dbReference type="SAM" id="Phobius"/>
    </source>
</evidence>
<sequence length="388" mass="41065">MDSLEDKVAIVTGEHSGPGVVVARHNKRKVIGLLLCLGAAVVGAAGWAWALSSGETSTDNAYVRGDVTSLAPKVAGYVTAVEVEDNQTVRAGDVLFRIDDRDYRARLAQAVANVDAAQARLSSVDAEIRLQHALVRQAEAQKLSTVAELSLAARASDRRRELVRSNAVSQAQVDESDAARLRAEAGVSAASATIEAQQQRIAVLETQREAAIAAVAQARAARDLAQIDLDSTVVRAPVSGVVGNRQVRIGRLVAPGTSLLDLVPVDVWVVANFKETQIEHIQAGQRVRVTIDGYPNVKFEGVVDSFAPGSGSAFSLLPADNATGNFVRVVQRVPVKIRLIGNPLPGRLVPGLSARIEVVRGSGAGRTKSPDEARGRHDGSAETKEPEQ</sequence>
<keyword evidence="1" id="KW-0175">Coiled coil</keyword>
<comment type="caution">
    <text evidence="6">The sequence shown here is derived from an EMBL/GenBank/DDBJ whole genome shotgun (WGS) entry which is preliminary data.</text>
</comment>
<dbReference type="Gene3D" id="2.40.50.100">
    <property type="match status" value="1"/>
</dbReference>
<name>A0A6G4W942_9HYPH</name>
<dbReference type="Pfam" id="PF25917">
    <property type="entry name" value="BSH_RND"/>
    <property type="match status" value="1"/>
</dbReference>
<dbReference type="InterPro" id="IPR058634">
    <property type="entry name" value="AaeA-lik-b-barrel"/>
</dbReference>
<evidence type="ECO:0000256" key="2">
    <source>
        <dbReference type="SAM" id="MobiDB-lite"/>
    </source>
</evidence>
<keyword evidence="7" id="KW-1185">Reference proteome</keyword>
<feature type="domain" description="p-hydroxybenzoic acid efflux pump subunit AaeA-like beta-barrel" evidence="5">
    <location>
        <begin position="268"/>
        <end position="357"/>
    </location>
</feature>
<feature type="coiled-coil region" evidence="1">
    <location>
        <begin position="187"/>
        <end position="214"/>
    </location>
</feature>
<feature type="region of interest" description="Disordered" evidence="2">
    <location>
        <begin position="360"/>
        <end position="388"/>
    </location>
</feature>
<dbReference type="SUPFAM" id="SSF111369">
    <property type="entry name" value="HlyD-like secretion proteins"/>
    <property type="match status" value="2"/>
</dbReference>
<dbReference type="GO" id="GO:0055085">
    <property type="term" value="P:transmembrane transport"/>
    <property type="evidence" value="ECO:0007669"/>
    <property type="project" value="InterPro"/>
</dbReference>
<dbReference type="Gene3D" id="1.10.287.470">
    <property type="entry name" value="Helix hairpin bin"/>
    <property type="match status" value="2"/>
</dbReference>
<feature type="transmembrane region" description="Helical" evidence="3">
    <location>
        <begin position="30"/>
        <end position="50"/>
    </location>
</feature>
<accession>A0A6G4W942</accession>
<organism evidence="6 7">
    <name type="scientific">Allomesorhizobium camelthorni</name>
    <dbReference type="NCBI Taxonomy" id="475069"/>
    <lineage>
        <taxon>Bacteria</taxon>
        <taxon>Pseudomonadati</taxon>
        <taxon>Pseudomonadota</taxon>
        <taxon>Alphaproteobacteria</taxon>
        <taxon>Hyphomicrobiales</taxon>
        <taxon>Phyllobacteriaceae</taxon>
        <taxon>Allomesorhizobium</taxon>
    </lineage>
</organism>
<dbReference type="PANTHER" id="PTHR30386">
    <property type="entry name" value="MEMBRANE FUSION SUBUNIT OF EMRAB-TOLC MULTIDRUG EFFLUX PUMP"/>
    <property type="match status" value="1"/>
</dbReference>
<keyword evidence="3" id="KW-0472">Membrane</keyword>
<feature type="domain" description="Multidrug resistance protein MdtA-like barrel-sandwich hybrid" evidence="4">
    <location>
        <begin position="69"/>
        <end position="258"/>
    </location>
</feature>
<dbReference type="PANTHER" id="PTHR30386:SF24">
    <property type="entry name" value="MULTIDRUG RESISTANCE EFFLUX PUMP"/>
    <property type="match status" value="1"/>
</dbReference>
<dbReference type="EMBL" id="JAAKZF010000006">
    <property type="protein sequence ID" value="NGO51084.1"/>
    <property type="molecule type" value="Genomic_DNA"/>
</dbReference>
<dbReference type="InterPro" id="IPR050739">
    <property type="entry name" value="MFP"/>
</dbReference>
<dbReference type="Gene3D" id="2.40.30.170">
    <property type="match status" value="1"/>
</dbReference>
<reference evidence="6 7" key="1">
    <citation type="submission" date="2020-02" db="EMBL/GenBank/DDBJ databases">
        <title>Genome sequence of strain CCNWXJ40-4.</title>
        <authorList>
            <person name="Gao J."/>
            <person name="Sun J."/>
        </authorList>
    </citation>
    <scope>NUCLEOTIDE SEQUENCE [LARGE SCALE GENOMIC DNA]</scope>
    <source>
        <strain evidence="6 7">CCNWXJ 40-4</strain>
    </source>
</reference>
<evidence type="ECO:0000256" key="1">
    <source>
        <dbReference type="SAM" id="Coils"/>
    </source>
</evidence>
<evidence type="ECO:0000313" key="7">
    <source>
        <dbReference type="Proteomes" id="UP001642900"/>
    </source>
</evidence>
<feature type="compositionally biased region" description="Basic and acidic residues" evidence="2">
    <location>
        <begin position="368"/>
        <end position="388"/>
    </location>
</feature>
<gene>
    <name evidence="6" type="ORF">G6N73_07795</name>
</gene>